<dbReference type="VEuPathDB" id="VectorBase:ASIS015720"/>
<keyword evidence="4" id="KW-1185">Reference proteome</keyword>
<evidence type="ECO:0000256" key="1">
    <source>
        <dbReference type="SAM" id="MobiDB-lite"/>
    </source>
</evidence>
<feature type="compositionally biased region" description="Basic residues" evidence="1">
    <location>
        <begin position="10"/>
        <end position="26"/>
    </location>
</feature>
<accession>A0A084WBP4</accession>
<dbReference type="OMA" id="FKEQGDQ"/>
<reference evidence="3" key="2">
    <citation type="submission" date="2020-05" db="UniProtKB">
        <authorList>
            <consortium name="EnsemblMetazoa"/>
        </authorList>
    </citation>
    <scope>IDENTIFICATION</scope>
</reference>
<gene>
    <name evidence="2" type="ORF">ZHAS_00015679</name>
</gene>
<evidence type="ECO:0000313" key="3">
    <source>
        <dbReference type="EnsemblMetazoa" id="ASIC015679-PA"/>
    </source>
</evidence>
<dbReference type="EnsemblMetazoa" id="ASIC015679-RA">
    <property type="protein sequence ID" value="ASIC015679-PA"/>
    <property type="gene ID" value="ASIC015679"/>
</dbReference>
<dbReference type="OrthoDB" id="8069458at2759"/>
<proteinExistence type="predicted"/>
<reference evidence="2 4" key="1">
    <citation type="journal article" date="2014" name="BMC Genomics">
        <title>Genome sequence of Anopheles sinensis provides insight into genetics basis of mosquito competence for malaria parasites.</title>
        <authorList>
            <person name="Zhou D."/>
            <person name="Zhang D."/>
            <person name="Ding G."/>
            <person name="Shi L."/>
            <person name="Hou Q."/>
            <person name="Ye Y."/>
            <person name="Xu Y."/>
            <person name="Zhou H."/>
            <person name="Xiong C."/>
            <person name="Li S."/>
            <person name="Yu J."/>
            <person name="Hong S."/>
            <person name="Yu X."/>
            <person name="Zou P."/>
            <person name="Chen C."/>
            <person name="Chang X."/>
            <person name="Wang W."/>
            <person name="Lv Y."/>
            <person name="Sun Y."/>
            <person name="Ma L."/>
            <person name="Shen B."/>
            <person name="Zhu C."/>
        </authorList>
    </citation>
    <scope>NUCLEOTIDE SEQUENCE [LARGE SCALE GENOMIC DNA]</scope>
</reference>
<dbReference type="Proteomes" id="UP000030765">
    <property type="component" value="Unassembled WGS sequence"/>
</dbReference>
<name>A0A084WBP4_ANOSI</name>
<dbReference type="EMBL" id="KE525332">
    <property type="protein sequence ID" value="KFB47638.1"/>
    <property type="molecule type" value="Genomic_DNA"/>
</dbReference>
<dbReference type="AlphaFoldDB" id="A0A084WBP4"/>
<evidence type="ECO:0000313" key="2">
    <source>
        <dbReference type="EMBL" id="KFB47638.1"/>
    </source>
</evidence>
<protein>
    <submittedName>
        <fullName evidence="2 3">Uncharacterized protein</fullName>
    </submittedName>
</protein>
<sequence>MEPHSEPHRRTPPVKGKRKKSTKHSVKFKEQGDQEVLVVTVEPPSPSPGSPEPAKTAVTFALPPLSPPRRPKASSSGGRSPKREGAHKKASGAGEQRLSEGCTSLMYACQQGLTGDILKELRQKFPGMIAPSVKSCSIVSRGMSLGCLPVPCFDDDLR</sequence>
<feature type="region of interest" description="Disordered" evidence="1">
    <location>
        <begin position="1"/>
        <end position="97"/>
    </location>
</feature>
<evidence type="ECO:0000313" key="4">
    <source>
        <dbReference type="Proteomes" id="UP000030765"/>
    </source>
</evidence>
<dbReference type="EMBL" id="ATLV01022410">
    <property type="status" value="NOT_ANNOTATED_CDS"/>
    <property type="molecule type" value="Genomic_DNA"/>
</dbReference>
<dbReference type="VEuPathDB" id="VectorBase:ASIC015679"/>
<organism evidence="2">
    <name type="scientific">Anopheles sinensis</name>
    <name type="common">Mosquito</name>
    <dbReference type="NCBI Taxonomy" id="74873"/>
    <lineage>
        <taxon>Eukaryota</taxon>
        <taxon>Metazoa</taxon>
        <taxon>Ecdysozoa</taxon>
        <taxon>Arthropoda</taxon>
        <taxon>Hexapoda</taxon>
        <taxon>Insecta</taxon>
        <taxon>Pterygota</taxon>
        <taxon>Neoptera</taxon>
        <taxon>Endopterygota</taxon>
        <taxon>Diptera</taxon>
        <taxon>Nematocera</taxon>
        <taxon>Culicoidea</taxon>
        <taxon>Culicidae</taxon>
        <taxon>Anophelinae</taxon>
        <taxon>Anopheles</taxon>
    </lineage>
</organism>